<dbReference type="Pfam" id="PF15570">
    <property type="entry name" value="Imm43"/>
    <property type="match status" value="1"/>
</dbReference>
<dbReference type="AlphaFoldDB" id="A0A1W1XYS9"/>
<dbReference type="Proteomes" id="UP000192761">
    <property type="component" value="Unassembled WGS sequence"/>
</dbReference>
<evidence type="ECO:0000313" key="3">
    <source>
        <dbReference type="Proteomes" id="UP000192761"/>
    </source>
</evidence>
<dbReference type="OrthoDB" id="9012665at2"/>
<sequence>MNYYALEQREDRGCPLGMLQGELHPRFFLDAKKFSYGTYPWYANPYGRFGEVEKFPEGLCFITSDKLYNFAVRSDSFAYHLISEDFLACIQRAGGSLLDFQRVDVKSRVGKDIAERQYFAAKFPRHDVSIAEDSDLSQFLVKAGSSTKRIKKLAISPKFSDTIFCIKGIDPANDTIFCSEDFYLLAKDMDFKGVEFIRLEDVVWPTLRRI</sequence>
<protein>
    <recommendedName>
        <fullName evidence="1">Immunity protein 43 domain-containing protein</fullName>
    </recommendedName>
</protein>
<dbReference type="InterPro" id="IPR029079">
    <property type="entry name" value="Imm43"/>
</dbReference>
<gene>
    <name evidence="2" type="ORF">SAMN02745857_03573</name>
</gene>
<evidence type="ECO:0000313" key="2">
    <source>
        <dbReference type="EMBL" id="SMC29052.1"/>
    </source>
</evidence>
<evidence type="ECO:0000259" key="1">
    <source>
        <dbReference type="Pfam" id="PF15570"/>
    </source>
</evidence>
<keyword evidence="3" id="KW-1185">Reference proteome</keyword>
<dbReference type="EMBL" id="FWXD01000028">
    <property type="protein sequence ID" value="SMC29052.1"/>
    <property type="molecule type" value="Genomic_DNA"/>
</dbReference>
<accession>A0A1W1XYS9</accession>
<reference evidence="2 3" key="1">
    <citation type="submission" date="2017-04" db="EMBL/GenBank/DDBJ databases">
        <authorList>
            <person name="Afonso C.L."/>
            <person name="Miller P.J."/>
            <person name="Scott M.A."/>
            <person name="Spackman E."/>
            <person name="Goraichik I."/>
            <person name="Dimitrov K.M."/>
            <person name="Suarez D.L."/>
            <person name="Swayne D.E."/>
        </authorList>
    </citation>
    <scope>NUCLEOTIDE SEQUENCE [LARGE SCALE GENOMIC DNA]</scope>
    <source>
        <strain evidence="2 3">DSM 23236</strain>
    </source>
</reference>
<dbReference type="STRING" id="1121001.SAMN02745857_03573"/>
<name>A0A1W1XYS9_9NEIS</name>
<proteinExistence type="predicted"/>
<organism evidence="2 3">
    <name type="scientific">Andreprevotia lacus DSM 23236</name>
    <dbReference type="NCBI Taxonomy" id="1121001"/>
    <lineage>
        <taxon>Bacteria</taxon>
        <taxon>Pseudomonadati</taxon>
        <taxon>Pseudomonadota</taxon>
        <taxon>Betaproteobacteria</taxon>
        <taxon>Neisseriales</taxon>
        <taxon>Chitinibacteraceae</taxon>
        <taxon>Andreprevotia</taxon>
    </lineage>
</organism>
<dbReference type="RefSeq" id="WP_139798944.1">
    <property type="nucleotide sequence ID" value="NZ_FWXD01000028.1"/>
</dbReference>
<feature type="domain" description="Immunity protein 43" evidence="1">
    <location>
        <begin position="52"/>
        <end position="202"/>
    </location>
</feature>